<feature type="region of interest" description="Disordered" evidence="5">
    <location>
        <begin position="81"/>
        <end position="109"/>
    </location>
</feature>
<sequence length="1145" mass="129321">MLRNGELGQICNDQNQRSAFHQDLKAIRMLLVVVGVFILCWGPYFITMLPLLYYENSNESDSRSLSDQLSDKRRSLITEKVKMAEGPKRLHDPPTGQTPGKKPEKRRSGVSGRFLRKSLFQSDTDLEQGVEQKNQKVQTTCTWKDEEVSALVEYIALYYSPDENSFNVWPAGKNDELWGKCADAVNCYNIGNKRSGDACRNMVRRYLKEKFPTIASAEEAYGISYFGEKVSNAGQSVPSTPHVVSGHTTSARSPLLGFSPLRDADFTKLPGCILDIVSSGFSNLTPRQREQLLIHLFQKWMVEDINPRLDATFVPPQLLPLVANAMSVLRAGNKDNLIYHAALCFGEQRHGDVGPRMPLDRMPFGLIAHNLKFFASNQVSNLQAPDDYKSWCQSMYALFGNKWASMHLGPMWSYELESEHVSVTNDSSLSLDIISQALQETFGDDSDVVSMENPLPVLKNVQDTSIADDVAKSGRAIKGDPLKAKINIAGPSSRTIRRMTENNDYSKGTEIQTSALKFLHNAYPNGRWWLKADGTDIQEGLRESMRNEWSGDVDLGDGKLGIKYSKYLEYLKLVSNIRLKDRASSDNIKVDLQQMCSKLSTESEFLTNGHADAKKDYKSVQDMANSTEKALFACAWNVEEFSKLLEKNAYLLQSLKNLISIIDSGNTHSVNIGTTLVNLRKELQDYVKGITSKTRVAASHILIFMVSDELRNFKPYAIPVRVLKYSSLTDKNARDLKEELKTAMEDIGMVTVGFVTDGEFNSLRTQGKDRPVSVIQLIMDAKNEARAIPAKEIEKFFKSVKKEGVVLPVKGHNAIPLGDVQWLAEYMNGEPKVSFLNAIRILRRKHFPFFYDPHPWVAGKTESKSDCLKSLMAMYLFKNKVSMYCAQGVNFQDYLYVPEVSERTGEPQQEREDHNHVLKRIAGSLRKGHIPNVDLQAFVKAMNNAETGLTYTALTGKRKQSVGDAEKLLSHAVAKWLKANGFLNEGRFVEIVSNWHKASDGRGLAEADRKKCNLAMLDYILEDWMPWYKEERDYSTLDVNRPIRGIRGFTREVVVALTTNIESQEFRRRYGLEKGLLPEHSRAGSTDDVEGIFAFLHALLGPIFDEKDFHDAFPKVISEYTKKCDPDLPFYYYTGSNDRYNDGLY</sequence>
<evidence type="ECO:0000256" key="6">
    <source>
        <dbReference type="SAM" id="Phobius"/>
    </source>
</evidence>
<keyword evidence="4 6" id="KW-0472">Membrane</keyword>
<keyword evidence="8" id="KW-1185">Reference proteome</keyword>
<dbReference type="EMBL" id="CACRXK020010707">
    <property type="protein sequence ID" value="CAB4019952.1"/>
    <property type="molecule type" value="Genomic_DNA"/>
</dbReference>
<dbReference type="Gene3D" id="1.20.1070.10">
    <property type="entry name" value="Rhodopsin 7-helix transmembrane proteins"/>
    <property type="match status" value="1"/>
</dbReference>
<name>A0A6S7JU32_PARCT</name>
<dbReference type="OrthoDB" id="5988361at2759"/>
<evidence type="ECO:0000256" key="5">
    <source>
        <dbReference type="SAM" id="MobiDB-lite"/>
    </source>
</evidence>
<dbReference type="Pfam" id="PF00001">
    <property type="entry name" value="7tm_1"/>
    <property type="match status" value="1"/>
</dbReference>
<evidence type="ECO:0000313" key="7">
    <source>
        <dbReference type="EMBL" id="CAB4019952.1"/>
    </source>
</evidence>
<evidence type="ECO:0000256" key="1">
    <source>
        <dbReference type="ARBA" id="ARBA00004370"/>
    </source>
</evidence>
<feature type="compositionally biased region" description="Basic and acidic residues" evidence="5">
    <location>
        <begin position="81"/>
        <end position="92"/>
    </location>
</feature>
<keyword evidence="3 6" id="KW-1133">Transmembrane helix</keyword>
<dbReference type="InterPro" id="IPR000276">
    <property type="entry name" value="GPCR_Rhodpsn"/>
</dbReference>
<dbReference type="CDD" id="cd00637">
    <property type="entry name" value="7tm_classA_rhodopsin-like"/>
    <property type="match status" value="1"/>
</dbReference>
<proteinExistence type="predicted"/>
<gene>
    <name evidence="7" type="ORF">PACLA_8A054786</name>
</gene>
<feature type="transmembrane region" description="Helical" evidence="6">
    <location>
        <begin position="30"/>
        <end position="54"/>
    </location>
</feature>
<dbReference type="Proteomes" id="UP001152795">
    <property type="component" value="Unassembled WGS sequence"/>
</dbReference>
<dbReference type="AlphaFoldDB" id="A0A6S7JU32"/>
<dbReference type="SUPFAM" id="SSF81321">
    <property type="entry name" value="Family A G protein-coupled receptor-like"/>
    <property type="match status" value="1"/>
</dbReference>
<accession>A0A6S7JU32</accession>
<evidence type="ECO:0000256" key="4">
    <source>
        <dbReference type="ARBA" id="ARBA00023136"/>
    </source>
</evidence>
<protein>
    <submittedName>
        <fullName evidence="7">Uncharacterized protein</fullName>
    </submittedName>
</protein>
<keyword evidence="2 6" id="KW-0812">Transmembrane</keyword>
<evidence type="ECO:0000256" key="3">
    <source>
        <dbReference type="ARBA" id="ARBA00022989"/>
    </source>
</evidence>
<organism evidence="7 8">
    <name type="scientific">Paramuricea clavata</name>
    <name type="common">Red gorgonian</name>
    <name type="synonym">Violescent sea-whip</name>
    <dbReference type="NCBI Taxonomy" id="317549"/>
    <lineage>
        <taxon>Eukaryota</taxon>
        <taxon>Metazoa</taxon>
        <taxon>Cnidaria</taxon>
        <taxon>Anthozoa</taxon>
        <taxon>Octocorallia</taxon>
        <taxon>Malacalcyonacea</taxon>
        <taxon>Plexauridae</taxon>
        <taxon>Paramuricea</taxon>
    </lineage>
</organism>
<reference evidence="7" key="1">
    <citation type="submission" date="2020-04" db="EMBL/GenBank/DDBJ databases">
        <authorList>
            <person name="Alioto T."/>
            <person name="Alioto T."/>
            <person name="Gomez Garrido J."/>
        </authorList>
    </citation>
    <scope>NUCLEOTIDE SEQUENCE</scope>
    <source>
        <strain evidence="7">A484AB</strain>
    </source>
</reference>
<evidence type="ECO:0000313" key="8">
    <source>
        <dbReference type="Proteomes" id="UP001152795"/>
    </source>
</evidence>
<comment type="subcellular location">
    <subcellularLocation>
        <location evidence="1">Membrane</location>
    </subcellularLocation>
</comment>
<evidence type="ECO:0000256" key="2">
    <source>
        <dbReference type="ARBA" id="ARBA00022692"/>
    </source>
</evidence>
<dbReference type="GO" id="GO:0016020">
    <property type="term" value="C:membrane"/>
    <property type="evidence" value="ECO:0007669"/>
    <property type="project" value="UniProtKB-SubCell"/>
</dbReference>
<comment type="caution">
    <text evidence="7">The sequence shown here is derived from an EMBL/GenBank/DDBJ whole genome shotgun (WGS) entry which is preliminary data.</text>
</comment>
<dbReference type="GO" id="GO:0004930">
    <property type="term" value="F:G protein-coupled receptor activity"/>
    <property type="evidence" value="ECO:0007669"/>
    <property type="project" value="InterPro"/>
</dbReference>